<name>A0A5C7VS19_AQUAC</name>
<dbReference type="Proteomes" id="UP000321110">
    <property type="component" value="Unassembled WGS sequence"/>
</dbReference>
<dbReference type="PROSITE" id="PS51737">
    <property type="entry name" value="RECOMBINASE_DNA_BIND"/>
    <property type="match status" value="1"/>
</dbReference>
<dbReference type="Pfam" id="PF07508">
    <property type="entry name" value="Recombinase"/>
    <property type="match status" value="1"/>
</dbReference>
<dbReference type="InterPro" id="IPR011109">
    <property type="entry name" value="DNA_bind_recombinase_dom"/>
</dbReference>
<dbReference type="PANTHER" id="PTHR30461">
    <property type="entry name" value="DNA-INVERTASE FROM LAMBDOID PROPHAGE"/>
    <property type="match status" value="1"/>
</dbReference>
<dbReference type="InterPro" id="IPR025827">
    <property type="entry name" value="Zn_ribbon_recom_dom"/>
</dbReference>
<dbReference type="Gene3D" id="3.90.1750.20">
    <property type="entry name" value="Putative Large Serine Recombinase, Chain B, Domain 2"/>
    <property type="match status" value="1"/>
</dbReference>
<dbReference type="Pfam" id="PF13408">
    <property type="entry name" value="Zn_ribbon_recom"/>
    <property type="match status" value="1"/>
</dbReference>
<evidence type="ECO:0000256" key="1">
    <source>
        <dbReference type="ARBA" id="ARBA00023125"/>
    </source>
</evidence>
<reference evidence="5 6" key="1">
    <citation type="submission" date="2018-09" db="EMBL/GenBank/DDBJ databases">
        <title>Metagenome Assembled Genomes from an Advanced Water Purification Facility.</title>
        <authorList>
            <person name="Stamps B.W."/>
            <person name="Spear J.R."/>
        </authorList>
    </citation>
    <scope>NUCLEOTIDE SEQUENCE [LARGE SCALE GENOMIC DNA]</scope>
    <source>
        <strain evidence="5">Bin_52_1</strain>
    </source>
</reference>
<gene>
    <name evidence="5" type="ORF">E6Q69_16730</name>
</gene>
<dbReference type="Pfam" id="PF00239">
    <property type="entry name" value="Resolvase"/>
    <property type="match status" value="1"/>
</dbReference>
<dbReference type="InterPro" id="IPR036162">
    <property type="entry name" value="Resolvase-like_N_sf"/>
</dbReference>
<dbReference type="GO" id="GO:0000150">
    <property type="term" value="F:DNA strand exchange activity"/>
    <property type="evidence" value="ECO:0007669"/>
    <property type="project" value="InterPro"/>
</dbReference>
<dbReference type="CDD" id="cd00338">
    <property type="entry name" value="Ser_Recombinase"/>
    <property type="match status" value="1"/>
</dbReference>
<evidence type="ECO:0000313" key="5">
    <source>
        <dbReference type="EMBL" id="TXI28191.1"/>
    </source>
</evidence>
<dbReference type="GO" id="GO:0003677">
    <property type="term" value="F:DNA binding"/>
    <property type="evidence" value="ECO:0007669"/>
    <property type="project" value="UniProtKB-KW"/>
</dbReference>
<protein>
    <submittedName>
        <fullName evidence="5">Recombinase family protein</fullName>
    </submittedName>
</protein>
<proteinExistence type="predicted"/>
<evidence type="ECO:0000259" key="3">
    <source>
        <dbReference type="PROSITE" id="PS51736"/>
    </source>
</evidence>
<dbReference type="SUPFAM" id="SSF53041">
    <property type="entry name" value="Resolvase-like"/>
    <property type="match status" value="1"/>
</dbReference>
<keyword evidence="2" id="KW-0233">DNA recombination</keyword>
<dbReference type="PANTHER" id="PTHR30461:SF2">
    <property type="entry name" value="SERINE RECOMBINASE PINE-RELATED"/>
    <property type="match status" value="1"/>
</dbReference>
<feature type="domain" description="Resolvase/invertase-type recombinase catalytic" evidence="3">
    <location>
        <begin position="3"/>
        <end position="163"/>
    </location>
</feature>
<evidence type="ECO:0000256" key="2">
    <source>
        <dbReference type="ARBA" id="ARBA00023172"/>
    </source>
</evidence>
<organism evidence="5 6">
    <name type="scientific">Aquipseudomonas alcaligenes</name>
    <name type="common">Pseudomonas alcaligenes</name>
    <dbReference type="NCBI Taxonomy" id="43263"/>
    <lineage>
        <taxon>Bacteria</taxon>
        <taxon>Pseudomonadati</taxon>
        <taxon>Pseudomonadota</taxon>
        <taxon>Gammaproteobacteria</taxon>
        <taxon>Pseudomonadales</taxon>
        <taxon>Pseudomonadaceae</taxon>
        <taxon>Aquipseudomonas</taxon>
    </lineage>
</organism>
<accession>A0A5C7VS19</accession>
<dbReference type="SMART" id="SM00857">
    <property type="entry name" value="Resolvase"/>
    <property type="match status" value="1"/>
</dbReference>
<sequence>MPQAIPYIRFSSFKQSEGNSYQRQKEAVQRWLEKNPRYALSSLVFEDLGKSGFSTKASKKASGMVKIRQAIEAGLIQQGDCVLVEAFDRATRQQALDAIELITPILRAGVAIITLDDNIEYTQESLNGSHAYLLVAKIQAAHGYSKILSERVKESYRLREEDAKKGTQVKRNTPVWLTTEGEILSEIAPKIVEAFDLYISGMGKHTIASRLRNAKGIDGEELFPKANATSVDAWLRNKTVIGYWKDIPNAYPVIVEPEKFYLVQKLLEERKTERKRTPKKFLVGLVKCAECDSTMIIHNVNGKPNAFRCLSHHRLKDAGCRNNKSIPYNVIQCLYLQTAWYGLERALQKQTLTHAEKQKILIQQEIDTISQNISKLVALVLNGDVPEISQKLSELNYKRTELQAELEAIGAGAATDTQRQAVILEEKRLVTTDPLVLNAMLRDAGYWIAADREGNISFSERGDVPEHKAKQVTTQYVGVKRKPKSNQTEYYKLLHTHTGAGKSWVYKINPNPDLDISSFPLEQMSQTMANPIQGRYANILMGIDEIN</sequence>
<feature type="domain" description="Recombinase" evidence="4">
    <location>
        <begin position="164"/>
        <end position="273"/>
    </location>
</feature>
<comment type="caution">
    <text evidence="5">The sequence shown here is derived from an EMBL/GenBank/DDBJ whole genome shotgun (WGS) entry which is preliminary data.</text>
</comment>
<dbReference type="AlphaFoldDB" id="A0A5C7VS19"/>
<evidence type="ECO:0000313" key="6">
    <source>
        <dbReference type="Proteomes" id="UP000321110"/>
    </source>
</evidence>
<dbReference type="InterPro" id="IPR050639">
    <property type="entry name" value="SSR_resolvase"/>
</dbReference>
<dbReference type="EMBL" id="SSFO01000283">
    <property type="protein sequence ID" value="TXI28191.1"/>
    <property type="molecule type" value="Genomic_DNA"/>
</dbReference>
<dbReference type="InterPro" id="IPR006119">
    <property type="entry name" value="Resolv_N"/>
</dbReference>
<dbReference type="PROSITE" id="PS51736">
    <property type="entry name" value="RECOMBINASES_3"/>
    <property type="match status" value="1"/>
</dbReference>
<dbReference type="Gene3D" id="3.40.50.1390">
    <property type="entry name" value="Resolvase, N-terminal catalytic domain"/>
    <property type="match status" value="1"/>
</dbReference>
<evidence type="ECO:0000259" key="4">
    <source>
        <dbReference type="PROSITE" id="PS51737"/>
    </source>
</evidence>
<dbReference type="InterPro" id="IPR038109">
    <property type="entry name" value="DNA_bind_recomb_sf"/>
</dbReference>
<keyword evidence="1" id="KW-0238">DNA-binding</keyword>